<keyword evidence="10" id="KW-0560">Oxidoreductase</keyword>
<dbReference type="Gene3D" id="1.10.1040.10">
    <property type="entry name" value="N-(1-d-carboxylethyl)-l-norvaline Dehydrogenase, domain 2"/>
    <property type="match status" value="1"/>
</dbReference>
<evidence type="ECO:0000256" key="5">
    <source>
        <dbReference type="ARBA" id="ARBA00022782"/>
    </source>
</evidence>
<organism evidence="29 30">
    <name type="scientific">Periophthalmus magnuspinnatus</name>
    <dbReference type="NCBI Taxonomy" id="409849"/>
    <lineage>
        <taxon>Eukaryota</taxon>
        <taxon>Metazoa</taxon>
        <taxon>Chordata</taxon>
        <taxon>Craniata</taxon>
        <taxon>Vertebrata</taxon>
        <taxon>Euteleostomi</taxon>
        <taxon>Actinopterygii</taxon>
        <taxon>Neopterygii</taxon>
        <taxon>Teleostei</taxon>
        <taxon>Neoteleostei</taxon>
        <taxon>Acanthomorphata</taxon>
        <taxon>Gobiaria</taxon>
        <taxon>Gobiiformes</taxon>
        <taxon>Gobioidei</taxon>
        <taxon>Gobiidae</taxon>
        <taxon>Oxudercinae</taxon>
        <taxon>Periophthalmus</taxon>
    </lineage>
</organism>
<dbReference type="FunFam" id="1.10.1040.10:FF:000019">
    <property type="entry name" value="3-hydroxybutyryl-CoA dehydrogenase FadB2"/>
    <property type="match status" value="1"/>
</dbReference>
<comment type="catalytic activity">
    <reaction evidence="17">
        <text>(3S)-hydroxyhexadecanoyl-CoA + NAD(+) = 3-oxohexadecanoyl-CoA + NADH + H(+)</text>
        <dbReference type="Rhea" id="RHEA:31159"/>
        <dbReference type="ChEBI" id="CHEBI:15378"/>
        <dbReference type="ChEBI" id="CHEBI:57349"/>
        <dbReference type="ChEBI" id="CHEBI:57540"/>
        <dbReference type="ChEBI" id="CHEBI:57945"/>
        <dbReference type="ChEBI" id="CHEBI:62613"/>
    </reaction>
</comment>
<dbReference type="AlphaFoldDB" id="A0A3B3ZZK2"/>
<evidence type="ECO:0000256" key="24">
    <source>
        <dbReference type="PIRSR" id="PIRSR000105-1"/>
    </source>
</evidence>
<evidence type="ECO:0000256" key="23">
    <source>
        <dbReference type="ARBA" id="ARBA00079904"/>
    </source>
</evidence>
<feature type="binding site" evidence="25">
    <location>
        <position position="90"/>
    </location>
    <ligand>
        <name>NAD(+)</name>
        <dbReference type="ChEBI" id="CHEBI:57540"/>
    </ligand>
</feature>
<feature type="site" description="Important for catalytic activity" evidence="24">
    <location>
        <position position="203"/>
    </location>
</feature>
<dbReference type="InterPro" id="IPR036291">
    <property type="entry name" value="NAD(P)-bd_dom_sf"/>
</dbReference>
<evidence type="ECO:0000256" key="15">
    <source>
        <dbReference type="ARBA" id="ARBA00049556"/>
    </source>
</evidence>
<keyword evidence="11 25" id="KW-0520">NAD</keyword>
<keyword evidence="30" id="KW-1185">Reference proteome</keyword>
<dbReference type="InterPro" id="IPR006180">
    <property type="entry name" value="3-OHacyl-CoA_DH_CS"/>
</dbReference>
<keyword evidence="9" id="KW-0007">Acetylation</keyword>
<evidence type="ECO:0000256" key="25">
    <source>
        <dbReference type="PIRSR" id="PIRSR000105-2"/>
    </source>
</evidence>
<comment type="catalytic activity">
    <reaction evidence="18">
        <text>(3S)-3-hydroxybutanoyl-CoA + NAD(+) = acetoacetyl-CoA + NADH + H(+)</text>
        <dbReference type="Rhea" id="RHEA:30799"/>
        <dbReference type="ChEBI" id="CHEBI:15378"/>
        <dbReference type="ChEBI" id="CHEBI:57286"/>
        <dbReference type="ChEBI" id="CHEBI:57316"/>
        <dbReference type="ChEBI" id="CHEBI:57540"/>
        <dbReference type="ChEBI" id="CHEBI:57945"/>
    </reaction>
</comment>
<evidence type="ECO:0000256" key="2">
    <source>
        <dbReference type="ARBA" id="ARBA00005005"/>
    </source>
</evidence>
<dbReference type="Proteomes" id="UP000261520">
    <property type="component" value="Unplaced"/>
</dbReference>
<keyword evidence="7" id="KW-0744">Spermatogenesis</keyword>
<comment type="similarity">
    <text evidence="3">Belongs to the 3-hydroxyacyl-CoA dehydrogenase family.</text>
</comment>
<keyword evidence="6" id="KW-0276">Fatty acid metabolism</keyword>
<feature type="binding site" evidence="26">
    <location>
        <position position="182"/>
    </location>
    <ligand>
        <name>CoA</name>
        <dbReference type="ChEBI" id="CHEBI:57287"/>
    </ligand>
</feature>
<name>A0A3B3ZZK2_9GOBI</name>
<evidence type="ECO:0000256" key="11">
    <source>
        <dbReference type="ARBA" id="ARBA00023027"/>
    </source>
</evidence>
<evidence type="ECO:0000256" key="18">
    <source>
        <dbReference type="ARBA" id="ARBA00052692"/>
    </source>
</evidence>
<dbReference type="PIRSF" id="PIRSF000105">
    <property type="entry name" value="HCDH"/>
    <property type="match status" value="1"/>
</dbReference>
<keyword evidence="13" id="KW-0496">Mitochondrion</keyword>
<dbReference type="InterPro" id="IPR022694">
    <property type="entry name" value="3-OHacyl-CoA_DH"/>
</dbReference>
<reference evidence="29" key="1">
    <citation type="submission" date="2025-08" db="UniProtKB">
        <authorList>
            <consortium name="Ensembl"/>
        </authorList>
    </citation>
    <scope>IDENTIFICATION</scope>
</reference>
<evidence type="ECO:0000256" key="8">
    <source>
        <dbReference type="ARBA" id="ARBA00022946"/>
    </source>
</evidence>
<dbReference type="GO" id="GO:0007283">
    <property type="term" value="P:spermatogenesis"/>
    <property type="evidence" value="ECO:0007669"/>
    <property type="project" value="UniProtKB-KW"/>
</dbReference>
<feature type="domain" description="3-hydroxyacyl-CoA dehydrogenase C-terminal" evidence="27">
    <location>
        <begin position="249"/>
        <end position="351"/>
    </location>
</feature>
<dbReference type="InterPro" id="IPR006108">
    <property type="entry name" value="3HC_DH_C"/>
</dbReference>
<evidence type="ECO:0000256" key="12">
    <source>
        <dbReference type="ARBA" id="ARBA00023098"/>
    </source>
</evidence>
<feature type="binding site" evidence="26">
    <location>
        <position position="113"/>
    </location>
    <ligand>
        <name>CoA</name>
        <dbReference type="ChEBI" id="CHEBI:57287"/>
    </ligand>
</feature>
<evidence type="ECO:0000256" key="26">
    <source>
        <dbReference type="PIRSR" id="PIRSR000105-3"/>
    </source>
</evidence>
<dbReference type="STRING" id="409849.ENSPMGP00000009960"/>
<dbReference type="Gene3D" id="3.40.50.720">
    <property type="entry name" value="NAD(P)-binding Rossmann-like Domain"/>
    <property type="match status" value="1"/>
</dbReference>
<keyword evidence="5" id="KW-0221">Differentiation</keyword>
<evidence type="ECO:0000256" key="9">
    <source>
        <dbReference type="ARBA" id="ARBA00022990"/>
    </source>
</evidence>
<dbReference type="PROSITE" id="PS00067">
    <property type="entry name" value="3HCDH"/>
    <property type="match status" value="1"/>
</dbReference>
<dbReference type="GO" id="GO:0005759">
    <property type="term" value="C:mitochondrial matrix"/>
    <property type="evidence" value="ECO:0007669"/>
    <property type="project" value="UniProtKB-SubCell"/>
</dbReference>
<evidence type="ECO:0000256" key="4">
    <source>
        <dbReference type="ARBA" id="ARBA00013000"/>
    </source>
</evidence>
<evidence type="ECO:0000259" key="27">
    <source>
        <dbReference type="Pfam" id="PF00725"/>
    </source>
</evidence>
<feature type="binding site" evidence="26">
    <location>
        <position position="106"/>
    </location>
    <ligand>
        <name>CoA</name>
        <dbReference type="ChEBI" id="CHEBI:57287"/>
    </ligand>
</feature>
<keyword evidence="14" id="KW-0379">Hydroxylation</keyword>
<comment type="catalytic activity">
    <reaction evidence="15">
        <text>a (3S)-3-hydroxyacyl-CoA + NAD(+) = a 3-oxoacyl-CoA + NADH + H(+)</text>
        <dbReference type="Rhea" id="RHEA:22432"/>
        <dbReference type="ChEBI" id="CHEBI:15378"/>
        <dbReference type="ChEBI" id="CHEBI:57318"/>
        <dbReference type="ChEBI" id="CHEBI:57540"/>
        <dbReference type="ChEBI" id="CHEBI:57945"/>
        <dbReference type="ChEBI" id="CHEBI:90726"/>
        <dbReference type="EC" id="1.1.1.35"/>
    </reaction>
</comment>
<accession>A0A3B3ZZK2</accession>
<comment type="pathway">
    <text evidence="2">Lipid metabolism; fatty acid beta-oxidation.</text>
</comment>
<evidence type="ECO:0000256" key="7">
    <source>
        <dbReference type="ARBA" id="ARBA00022871"/>
    </source>
</evidence>
<dbReference type="Pfam" id="PF00725">
    <property type="entry name" value="3HCDH"/>
    <property type="match status" value="1"/>
</dbReference>
<evidence type="ECO:0000256" key="22">
    <source>
        <dbReference type="ARBA" id="ARBA00077615"/>
    </source>
</evidence>
<evidence type="ECO:0000256" key="10">
    <source>
        <dbReference type="ARBA" id="ARBA00023002"/>
    </source>
</evidence>
<evidence type="ECO:0000256" key="21">
    <source>
        <dbReference type="ARBA" id="ARBA00071676"/>
    </source>
</evidence>
<proteinExistence type="inferred from homology"/>
<evidence type="ECO:0000256" key="6">
    <source>
        <dbReference type="ARBA" id="ARBA00022832"/>
    </source>
</evidence>
<comment type="catalytic activity">
    <reaction evidence="16">
        <text>(3S)-hydroxydecanoyl-CoA + NAD(+) = 3-oxodecanoyl-CoA + NADH + H(+)</text>
        <dbReference type="Rhea" id="RHEA:31187"/>
        <dbReference type="ChEBI" id="CHEBI:15378"/>
        <dbReference type="ChEBI" id="CHEBI:57540"/>
        <dbReference type="ChEBI" id="CHEBI:57945"/>
        <dbReference type="ChEBI" id="CHEBI:62548"/>
        <dbReference type="ChEBI" id="CHEBI:62616"/>
    </reaction>
</comment>
<feature type="binding site" evidence="25">
    <location>
        <position position="343"/>
    </location>
    <ligand>
        <name>NAD(+)</name>
        <dbReference type="ChEBI" id="CHEBI:57540"/>
    </ligand>
</feature>
<comment type="subunit">
    <text evidence="20">Homodimer. Interacts with GLUD1; this interaction inhibits the activation of glutamate dehydrogenase 1 (GLUD1).</text>
</comment>
<dbReference type="InterPro" id="IPR052242">
    <property type="entry name" value="Mito_3-hydroxyacyl-CoA_DH"/>
</dbReference>
<feature type="binding site" evidence="25">
    <location>
        <position position="206"/>
    </location>
    <ligand>
        <name>NAD(+)</name>
        <dbReference type="ChEBI" id="CHEBI:57540"/>
    </ligand>
</feature>
<sequence length="352" mass="38231">KDEHRLLHSQVQCGYTKPQTLAFRPCAVELPPMRLCTMRVSCGWEGGLRFSTSCVRNVVIKHVTIIGGGQMGAGIAQVAASTGHTVTLVDTSEDILKKSIKGIEGSLKRVVKKKFADKPEAGEEFIQKVLKNVAISSDAKAAVQSTDLVLEAIVENLKIKQDLFGALDKVAPEHTVFASNTSSLPITDIASSTARLDRFGGLHFFNPVPMMKLVEVIGTSSTSQETFDSLLNFSKALGKTPVSCKDTPGFIVNRLLVPYMMEAIRLHERGSAPLCHGSKEDIDIAMKLGAGYPMGPFELLDYVGLDTAKFIMDGWSAMDPGNPLFAQSELLNKLVAEGKYGKKTGEGFYKYK</sequence>
<dbReference type="Ensembl" id="ENSPMGT00000010618.1">
    <property type="protein sequence ID" value="ENSPMGP00000009960.1"/>
    <property type="gene ID" value="ENSPMGG00000008258.1"/>
</dbReference>
<comment type="function">
    <text evidence="19">Mitochondrial fatty acid beta-oxidation enzyme that catalyzes the third step of the beta-oxidation cycle for medium and short-chain 3-hydroxy fatty acyl-CoAs (C4 to C10). Plays a role in the control of insulin secretion by inhibiting the activation of glutamate dehydrogenase 1 (GLUD1), an enzyme that has an important role in regulating amino acid-induced insulin secretion. Plays a role in the maintenance of normal spermatogenesis through the reduction of fatty acid accumulation in the testes.</text>
</comment>
<evidence type="ECO:0000313" key="29">
    <source>
        <dbReference type="Ensembl" id="ENSPMGP00000009960.1"/>
    </source>
</evidence>
<evidence type="ECO:0000259" key="28">
    <source>
        <dbReference type="Pfam" id="PF02737"/>
    </source>
</evidence>
<dbReference type="PANTHER" id="PTHR43561">
    <property type="match status" value="1"/>
</dbReference>
<dbReference type="Pfam" id="PF02737">
    <property type="entry name" value="3HCDH_N"/>
    <property type="match status" value="1"/>
</dbReference>
<dbReference type="GO" id="GO:0006635">
    <property type="term" value="P:fatty acid beta-oxidation"/>
    <property type="evidence" value="ECO:0007669"/>
    <property type="project" value="TreeGrafter"/>
</dbReference>
<evidence type="ECO:0000256" key="14">
    <source>
        <dbReference type="ARBA" id="ARBA00023278"/>
    </source>
</evidence>
<evidence type="ECO:0000256" key="13">
    <source>
        <dbReference type="ARBA" id="ARBA00023128"/>
    </source>
</evidence>
<keyword evidence="8" id="KW-0809">Transit peptide</keyword>
<comment type="subcellular location">
    <subcellularLocation>
        <location evidence="1">Mitochondrion matrix</location>
    </subcellularLocation>
</comment>
<evidence type="ECO:0000256" key="16">
    <source>
        <dbReference type="ARBA" id="ARBA00051510"/>
    </source>
</evidence>
<dbReference type="SUPFAM" id="SSF48179">
    <property type="entry name" value="6-phosphogluconate dehydrogenase C-terminal domain-like"/>
    <property type="match status" value="1"/>
</dbReference>
<protein>
    <recommendedName>
        <fullName evidence="21">Hydroxyacyl-coenzyme A dehydrogenase, mitochondrial</fullName>
        <ecNumber evidence="4">1.1.1.35</ecNumber>
    </recommendedName>
    <alternativeName>
        <fullName evidence="22">Medium and short-chain L-3-hydroxyacyl-coenzyme A dehydrogenase</fullName>
    </alternativeName>
    <alternativeName>
        <fullName evidence="23">Short-chain 3-hydroxyacyl-CoA dehydrogenase</fullName>
    </alternativeName>
</protein>
<dbReference type="InterPro" id="IPR013328">
    <property type="entry name" value="6PGD_dom2"/>
</dbReference>
<dbReference type="GO" id="GO:0030154">
    <property type="term" value="P:cell differentiation"/>
    <property type="evidence" value="ECO:0007669"/>
    <property type="project" value="UniProtKB-KW"/>
</dbReference>
<feature type="binding site" evidence="25">
    <location>
        <position position="160"/>
    </location>
    <ligand>
        <name>NAD(+)</name>
        <dbReference type="ChEBI" id="CHEBI:57540"/>
    </ligand>
</feature>
<dbReference type="SUPFAM" id="SSF51735">
    <property type="entry name" value="NAD(P)-binding Rossmann-fold domains"/>
    <property type="match status" value="1"/>
</dbReference>
<feature type="binding site" evidence="25">
    <location>
        <begin position="67"/>
        <end position="72"/>
    </location>
    <ligand>
        <name>NAD(+)</name>
        <dbReference type="ChEBI" id="CHEBI:57540"/>
    </ligand>
</feature>
<evidence type="ECO:0000256" key="19">
    <source>
        <dbReference type="ARBA" id="ARBA00059837"/>
    </source>
</evidence>
<dbReference type="GO" id="GO:0070403">
    <property type="term" value="F:NAD+ binding"/>
    <property type="evidence" value="ECO:0007669"/>
    <property type="project" value="InterPro"/>
</dbReference>
<feature type="domain" description="3-hydroxyacyl-CoA dehydrogenase NAD binding" evidence="28">
    <location>
        <begin position="62"/>
        <end position="247"/>
    </location>
</feature>
<feature type="binding site" evidence="25">
    <location>
        <position position="182"/>
    </location>
    <ligand>
        <name>NAD(+)</name>
        <dbReference type="ChEBI" id="CHEBI:57540"/>
    </ligand>
</feature>
<evidence type="ECO:0000256" key="3">
    <source>
        <dbReference type="ARBA" id="ARBA00009463"/>
    </source>
</evidence>
<dbReference type="PANTHER" id="PTHR43561:SF3">
    <property type="entry name" value="HYDROXYACYL-COENZYME A DEHYDROGENASE, MITOCHONDRIAL"/>
    <property type="match status" value="1"/>
</dbReference>
<evidence type="ECO:0000256" key="20">
    <source>
        <dbReference type="ARBA" id="ARBA00065273"/>
    </source>
</evidence>
<evidence type="ECO:0000256" key="1">
    <source>
        <dbReference type="ARBA" id="ARBA00004305"/>
    </source>
</evidence>
<keyword evidence="12" id="KW-0443">Lipid metabolism</keyword>
<dbReference type="EC" id="1.1.1.35" evidence="4"/>
<evidence type="ECO:0000313" key="30">
    <source>
        <dbReference type="Proteomes" id="UP000261520"/>
    </source>
</evidence>
<reference evidence="29" key="2">
    <citation type="submission" date="2025-09" db="UniProtKB">
        <authorList>
            <consortium name="Ensembl"/>
        </authorList>
    </citation>
    <scope>IDENTIFICATION</scope>
</reference>
<evidence type="ECO:0000256" key="17">
    <source>
        <dbReference type="ARBA" id="ARBA00052282"/>
    </source>
</evidence>
<dbReference type="InterPro" id="IPR008927">
    <property type="entry name" value="6-PGluconate_DH-like_C_sf"/>
</dbReference>
<dbReference type="FunFam" id="3.40.50.720:FF:000258">
    <property type="entry name" value="Hydroxyacyl-coenzyme A dehydrogenase, mitochondrial"/>
    <property type="match status" value="1"/>
</dbReference>
<dbReference type="InterPro" id="IPR006176">
    <property type="entry name" value="3-OHacyl-CoA_DH_NAD-bd"/>
</dbReference>
<dbReference type="GO" id="GO:0003857">
    <property type="term" value="F:(3S)-3-hydroxyacyl-CoA dehydrogenase (NAD+) activity"/>
    <property type="evidence" value="ECO:0007669"/>
    <property type="project" value="UniProtKB-EC"/>
</dbReference>
<feature type="binding site" evidence="25">
    <location>
        <position position="155"/>
    </location>
    <ligand>
        <name>NAD(+)</name>
        <dbReference type="ChEBI" id="CHEBI:57540"/>
    </ligand>
</feature>